<keyword evidence="4" id="KW-1185">Reference proteome</keyword>
<comment type="caution">
    <text evidence="3">The sequence shown here is derived from an EMBL/GenBank/DDBJ whole genome shotgun (WGS) entry which is preliminary data.</text>
</comment>
<gene>
    <name evidence="3" type="ORF">DFR76_10476</name>
</gene>
<keyword evidence="1" id="KW-0812">Transmembrane</keyword>
<protein>
    <submittedName>
        <fullName evidence="3">Uncharacterized protein</fullName>
    </submittedName>
</protein>
<dbReference type="EMBL" id="QQBC01000004">
    <property type="protein sequence ID" value="RDI66330.1"/>
    <property type="molecule type" value="Genomic_DNA"/>
</dbReference>
<feature type="transmembrane region" description="Helical" evidence="1">
    <location>
        <begin position="138"/>
        <end position="158"/>
    </location>
</feature>
<evidence type="ECO:0000313" key="3">
    <source>
        <dbReference type="EMBL" id="RDI66330.1"/>
    </source>
</evidence>
<evidence type="ECO:0000256" key="2">
    <source>
        <dbReference type="SAM" id="SignalP"/>
    </source>
</evidence>
<sequence length="167" mass="16294">MRSTMRKIGRKALIAALPLAIATTFASAGTASAEVTSIVPQSVSVVQAPVAVQPVAEAAVQPVAEFVDQATAADIAPSDASEDAQPVAAEAAQDIATNPNAANHDPLGNGAAAGAIVGAVFGAVVCGVTIIGIPLIPLCILGPALQGALIGLIVGAIAPDVIPQVLP</sequence>
<reference evidence="3 4" key="1">
    <citation type="submission" date="2018-07" db="EMBL/GenBank/DDBJ databases">
        <title>Genomic Encyclopedia of Type Strains, Phase IV (KMG-IV): sequencing the most valuable type-strain genomes for metagenomic binning, comparative biology and taxonomic classification.</title>
        <authorList>
            <person name="Goeker M."/>
        </authorList>
    </citation>
    <scope>NUCLEOTIDE SEQUENCE [LARGE SCALE GENOMIC DNA]</scope>
    <source>
        <strain evidence="3 4">DSM 44290</strain>
    </source>
</reference>
<feature type="chain" id="PRO_5039342098" evidence="2">
    <location>
        <begin position="29"/>
        <end position="167"/>
    </location>
</feature>
<dbReference type="STRING" id="1210086.GCA_001613105_03975"/>
<evidence type="ECO:0000313" key="4">
    <source>
        <dbReference type="Proteomes" id="UP000254869"/>
    </source>
</evidence>
<proteinExistence type="predicted"/>
<keyword evidence="2" id="KW-0732">Signal</keyword>
<accession>A0A370I6S1</accession>
<dbReference type="AlphaFoldDB" id="A0A370I6S1"/>
<evidence type="ECO:0000256" key="1">
    <source>
        <dbReference type="SAM" id="Phobius"/>
    </source>
</evidence>
<dbReference type="RefSeq" id="WP_147287921.1">
    <property type="nucleotide sequence ID" value="NZ_QQBC01000004.1"/>
</dbReference>
<name>A0A370I6S1_9NOCA</name>
<feature type="transmembrane region" description="Helical" evidence="1">
    <location>
        <begin position="111"/>
        <end position="131"/>
    </location>
</feature>
<feature type="signal peptide" evidence="2">
    <location>
        <begin position="1"/>
        <end position="28"/>
    </location>
</feature>
<dbReference type="Proteomes" id="UP000254869">
    <property type="component" value="Unassembled WGS sequence"/>
</dbReference>
<keyword evidence="1" id="KW-1133">Transmembrane helix</keyword>
<organism evidence="3 4">
    <name type="scientific">Nocardia pseudobrasiliensis</name>
    <dbReference type="NCBI Taxonomy" id="45979"/>
    <lineage>
        <taxon>Bacteria</taxon>
        <taxon>Bacillati</taxon>
        <taxon>Actinomycetota</taxon>
        <taxon>Actinomycetes</taxon>
        <taxon>Mycobacteriales</taxon>
        <taxon>Nocardiaceae</taxon>
        <taxon>Nocardia</taxon>
    </lineage>
</organism>
<keyword evidence="1" id="KW-0472">Membrane</keyword>